<proteinExistence type="inferred from homology"/>
<dbReference type="Proteomes" id="UP000467240">
    <property type="component" value="Unassembled WGS sequence"/>
</dbReference>
<comment type="similarity">
    <text evidence="1">Belongs to the peptidase S33 family.</text>
</comment>
<sequence length="527" mass="55825">MTSTTPRATRHRRGIALTLAALAPMLLSGCTLITELQAVGQGTNESSQEVIGPDVPAASRPYYEQELDWSSCGGGLECATATAPMDWSDPAKGDIELALVKMPATGTRLGSLFTNPGGPGASGVDFVESGGSTFFDKPLRQHFDIIGWDPRGVGRSSDVECLDDADMDEWLYGAPDAQADTGASDEEVIAAATAEAQWFADQCAANTGDLLGYVDTMSTVNDLDMLRANVGDAKLNYFGFSYGTDIGAHYIDTYPANVGRVALDGATDPTLPMFDVILQQQAGFADAVRAYLADCLTGPACPFTGSVDDALGQLNDQLVKADETRPTNVDGRVLTSGVYGTAISSAMYADWLWPQLTEAISMYTTRMDPSGLFAFADSYNDRGADGHYTSNSMEAFTAINCLDYPVETDPAKIVEFNEKLAEVTVLGTPGPKTLGDVQCEVWPYRSASTLEPVVGAGAAPVLVIGTTGDPATPIQWAEAVTEQLESAVLIRFEGEGHTAYRQGDVCVNDAVDDYFVDGTVPEGGLDC</sequence>
<dbReference type="InterPro" id="IPR029058">
    <property type="entry name" value="AB_hydrolase_fold"/>
</dbReference>
<accession>A0A7J5BYG7</accession>
<protein>
    <submittedName>
        <fullName evidence="6">Alpha/beta hydrolase</fullName>
    </submittedName>
</protein>
<keyword evidence="2 4" id="KW-0732">Signal</keyword>
<evidence type="ECO:0000256" key="3">
    <source>
        <dbReference type="ARBA" id="ARBA00022801"/>
    </source>
</evidence>
<dbReference type="InterPro" id="IPR013595">
    <property type="entry name" value="Pept_S33_TAP-like_C"/>
</dbReference>
<dbReference type="GO" id="GO:0016787">
    <property type="term" value="F:hydrolase activity"/>
    <property type="evidence" value="ECO:0007669"/>
    <property type="project" value="UniProtKB-KW"/>
</dbReference>
<dbReference type="PANTHER" id="PTHR43248:SF29">
    <property type="entry name" value="TRIPEPTIDYL AMINOPEPTIDASE"/>
    <property type="match status" value="1"/>
</dbReference>
<dbReference type="PANTHER" id="PTHR43248">
    <property type="entry name" value="2-SUCCINYL-6-HYDROXY-2,4-CYCLOHEXADIENE-1-CARBOXYLATE SYNTHASE"/>
    <property type="match status" value="1"/>
</dbReference>
<evidence type="ECO:0000313" key="6">
    <source>
        <dbReference type="EMBL" id="KAB1659399.1"/>
    </source>
</evidence>
<organism evidence="6 7">
    <name type="scientific">Pseudoclavibacter chungangensis</name>
    <dbReference type="NCBI Taxonomy" id="587635"/>
    <lineage>
        <taxon>Bacteria</taxon>
        <taxon>Bacillati</taxon>
        <taxon>Actinomycetota</taxon>
        <taxon>Actinomycetes</taxon>
        <taxon>Micrococcales</taxon>
        <taxon>Microbacteriaceae</taxon>
        <taxon>Pseudoclavibacter</taxon>
    </lineage>
</organism>
<evidence type="ECO:0000313" key="7">
    <source>
        <dbReference type="Proteomes" id="UP000467240"/>
    </source>
</evidence>
<keyword evidence="3 6" id="KW-0378">Hydrolase</keyword>
<gene>
    <name evidence="6" type="ORF">F8O01_05540</name>
</gene>
<dbReference type="Pfam" id="PF08386">
    <property type="entry name" value="Abhydrolase_4"/>
    <property type="match status" value="1"/>
</dbReference>
<feature type="domain" description="Peptidase S33 tripeptidyl aminopeptidase-like C-terminal" evidence="5">
    <location>
        <begin position="436"/>
        <end position="527"/>
    </location>
</feature>
<dbReference type="AlphaFoldDB" id="A0A7J5BYG7"/>
<dbReference type="RefSeq" id="WP_158039899.1">
    <property type="nucleotide sequence ID" value="NZ_JACCFV010000001.1"/>
</dbReference>
<comment type="caution">
    <text evidence="6">The sequence shown here is derived from an EMBL/GenBank/DDBJ whole genome shotgun (WGS) entry which is preliminary data.</text>
</comment>
<dbReference type="OrthoDB" id="3252468at2"/>
<dbReference type="PROSITE" id="PS51257">
    <property type="entry name" value="PROKAR_LIPOPROTEIN"/>
    <property type="match status" value="1"/>
</dbReference>
<feature type="chain" id="PRO_5038712690" evidence="4">
    <location>
        <begin position="34"/>
        <end position="527"/>
    </location>
</feature>
<evidence type="ECO:0000256" key="4">
    <source>
        <dbReference type="SAM" id="SignalP"/>
    </source>
</evidence>
<feature type="signal peptide" evidence="4">
    <location>
        <begin position="1"/>
        <end position="33"/>
    </location>
</feature>
<evidence type="ECO:0000256" key="2">
    <source>
        <dbReference type="ARBA" id="ARBA00022729"/>
    </source>
</evidence>
<name>A0A7J5BYG7_9MICO</name>
<dbReference type="EMBL" id="WBJZ01000006">
    <property type="protein sequence ID" value="KAB1659399.1"/>
    <property type="molecule type" value="Genomic_DNA"/>
</dbReference>
<keyword evidence="7" id="KW-1185">Reference proteome</keyword>
<evidence type="ECO:0000256" key="1">
    <source>
        <dbReference type="ARBA" id="ARBA00010088"/>
    </source>
</evidence>
<dbReference type="InterPro" id="IPR051601">
    <property type="entry name" value="Serine_prot/Carboxylest_S33"/>
</dbReference>
<dbReference type="Gene3D" id="3.40.50.1820">
    <property type="entry name" value="alpha/beta hydrolase"/>
    <property type="match status" value="1"/>
</dbReference>
<reference evidence="6 7" key="1">
    <citation type="submission" date="2019-09" db="EMBL/GenBank/DDBJ databases">
        <title>Phylogeny of genus Pseudoclavibacter and closely related genus.</title>
        <authorList>
            <person name="Li Y."/>
        </authorList>
    </citation>
    <scope>NUCLEOTIDE SEQUENCE [LARGE SCALE GENOMIC DNA]</scope>
    <source>
        <strain evidence="6 7">DSM 23821</strain>
    </source>
</reference>
<dbReference type="SUPFAM" id="SSF53474">
    <property type="entry name" value="alpha/beta-Hydrolases"/>
    <property type="match status" value="1"/>
</dbReference>
<evidence type="ECO:0000259" key="5">
    <source>
        <dbReference type="Pfam" id="PF08386"/>
    </source>
</evidence>